<evidence type="ECO:0000313" key="16">
    <source>
        <dbReference type="EMBL" id="KAF2847067.1"/>
    </source>
</evidence>
<evidence type="ECO:0000256" key="13">
    <source>
        <dbReference type="PIRSR" id="PIRSR611150-2"/>
    </source>
</evidence>
<dbReference type="PANTHER" id="PTHR48250">
    <property type="entry name" value="CUTINASE 2-RELATED"/>
    <property type="match status" value="1"/>
</dbReference>
<evidence type="ECO:0000256" key="15">
    <source>
        <dbReference type="SAM" id="SignalP"/>
    </source>
</evidence>
<keyword evidence="17" id="KW-1185">Reference proteome</keyword>
<feature type="chain" id="PRO_5025573031" description="Cutinase" evidence="15">
    <location>
        <begin position="16"/>
        <end position="240"/>
    </location>
</feature>
<dbReference type="Gene3D" id="3.40.50.1820">
    <property type="entry name" value="alpha/beta hydrolase"/>
    <property type="match status" value="1"/>
</dbReference>
<evidence type="ECO:0000256" key="4">
    <source>
        <dbReference type="ARBA" id="ARBA00022487"/>
    </source>
</evidence>
<comment type="subcellular location">
    <subcellularLocation>
        <location evidence="1 14">Secreted</location>
    </subcellularLocation>
</comment>
<comment type="function">
    <text evidence="10">Catalyzes the hydrolysis of complex carboxylic polyesters found in the cell wall of plants. Degrades cutin, a macromolecule that forms the structure of the plant cuticle. Allows pathogenic fungi to penetrate through the cuticular barrier into the host plant during the initial stage of fungal infection.</text>
</comment>
<dbReference type="GO" id="GO:0005576">
    <property type="term" value="C:extracellular region"/>
    <property type="evidence" value="ECO:0007669"/>
    <property type="project" value="UniProtKB-SubCell"/>
</dbReference>
<dbReference type="InterPro" id="IPR043579">
    <property type="entry name" value="CUTINASE_2"/>
</dbReference>
<dbReference type="Proteomes" id="UP000799423">
    <property type="component" value="Unassembled WGS sequence"/>
</dbReference>
<evidence type="ECO:0000256" key="1">
    <source>
        <dbReference type="ARBA" id="ARBA00004613"/>
    </source>
</evidence>
<feature type="disulfide bond" evidence="13">
    <location>
        <begin position="61"/>
        <end position="140"/>
    </location>
</feature>
<evidence type="ECO:0000256" key="7">
    <source>
        <dbReference type="ARBA" id="ARBA00022801"/>
    </source>
</evidence>
<dbReference type="GO" id="GO:0050525">
    <property type="term" value="F:cutinase activity"/>
    <property type="evidence" value="ECO:0007669"/>
    <property type="project" value="UniProtKB-UniRule"/>
</dbReference>
<evidence type="ECO:0000256" key="9">
    <source>
        <dbReference type="ARBA" id="ARBA00034045"/>
    </source>
</evidence>
<dbReference type="SMR" id="A0A6A7AXH1"/>
<dbReference type="EC" id="3.1.1.74" evidence="3 14"/>
<gene>
    <name evidence="16" type="ORF">T440DRAFT_540252</name>
</gene>
<reference evidence="16" key="1">
    <citation type="submission" date="2020-01" db="EMBL/GenBank/DDBJ databases">
        <authorList>
            <consortium name="DOE Joint Genome Institute"/>
            <person name="Haridas S."/>
            <person name="Albert R."/>
            <person name="Binder M."/>
            <person name="Bloem J."/>
            <person name="Labutti K."/>
            <person name="Salamov A."/>
            <person name="Andreopoulos B."/>
            <person name="Baker S.E."/>
            <person name="Barry K."/>
            <person name="Bills G."/>
            <person name="Bluhm B.H."/>
            <person name="Cannon C."/>
            <person name="Castanera R."/>
            <person name="Culley D.E."/>
            <person name="Daum C."/>
            <person name="Ezra D."/>
            <person name="Gonzalez J.B."/>
            <person name="Henrissat B."/>
            <person name="Kuo A."/>
            <person name="Liang C."/>
            <person name="Lipzen A."/>
            <person name="Lutzoni F."/>
            <person name="Magnuson J."/>
            <person name="Mondo S."/>
            <person name="Nolan M."/>
            <person name="Ohm R."/>
            <person name="Pangilinan J."/>
            <person name="Park H.-J."/>
            <person name="Ramirez L."/>
            <person name="Alfaro M."/>
            <person name="Sun H."/>
            <person name="Tritt A."/>
            <person name="Yoshinaga Y."/>
            <person name="Zwiers L.-H."/>
            <person name="Turgeon B.G."/>
            <person name="Goodwin S.B."/>
            <person name="Spatafora J.W."/>
            <person name="Crous P.W."/>
            <person name="Grigoriev I.V."/>
        </authorList>
    </citation>
    <scope>NUCLEOTIDE SEQUENCE</scope>
    <source>
        <strain evidence="16">IPT5</strain>
    </source>
</reference>
<feature type="disulfide bond" evidence="13">
    <location>
        <begin position="202"/>
        <end position="209"/>
    </location>
</feature>
<sequence>MKFLAISLFTALAAASPIAAPGPIAVAEPEAVAVGISETALEVRQSTITRTELETGSSSACPKAILIFARGSTESGNMGASTGPPLASALERTYGAAQVWVQGVGGPYSADLASNFLPGGSSTAAFNEGVRLFNLANSKCPNAAIVAGGYSQGAALIAGSVSRLSATVRNQVKGVVLFGYTQNQQNRGTIPNYPAANLKVYCAFGDLVCDGTLTITPAHLTYSDEAAGDAPRFLQSKIGA</sequence>
<dbReference type="PANTHER" id="PTHR48250:SF3">
    <property type="entry name" value="CUTINASE 1-RELATED"/>
    <property type="match status" value="1"/>
</dbReference>
<feature type="active site" evidence="12">
    <location>
        <position position="206"/>
    </location>
</feature>
<dbReference type="OrthoDB" id="3225429at2759"/>
<dbReference type="FunFam" id="3.40.50.1820:FF:000235">
    <property type="entry name" value="Cutinase 1"/>
    <property type="match status" value="1"/>
</dbReference>
<dbReference type="PROSITE" id="PS00155">
    <property type="entry name" value="CUTINASE_1"/>
    <property type="match status" value="1"/>
</dbReference>
<dbReference type="EMBL" id="MU006329">
    <property type="protein sequence ID" value="KAF2847067.1"/>
    <property type="molecule type" value="Genomic_DNA"/>
</dbReference>
<dbReference type="InterPro" id="IPR043580">
    <property type="entry name" value="CUTINASE_1"/>
</dbReference>
<evidence type="ECO:0000256" key="8">
    <source>
        <dbReference type="ARBA" id="ARBA00023157"/>
    </source>
</evidence>
<comment type="catalytic activity">
    <reaction evidence="9 14">
        <text>cutin + H2O = cutin monomers.</text>
        <dbReference type="EC" id="3.1.1.74"/>
    </reaction>
</comment>
<keyword evidence="6 15" id="KW-0732">Signal</keyword>
<evidence type="ECO:0000256" key="11">
    <source>
        <dbReference type="ARBA" id="ARBA00074522"/>
    </source>
</evidence>
<keyword evidence="8 13" id="KW-1015">Disulfide bond</keyword>
<dbReference type="PROSITE" id="PS00931">
    <property type="entry name" value="CUTINASE_2"/>
    <property type="match status" value="1"/>
</dbReference>
<comment type="similarity">
    <text evidence="2 14">Belongs to the cutinase family.</text>
</comment>
<evidence type="ECO:0000256" key="2">
    <source>
        <dbReference type="ARBA" id="ARBA00007534"/>
    </source>
</evidence>
<evidence type="ECO:0000313" key="17">
    <source>
        <dbReference type="Proteomes" id="UP000799423"/>
    </source>
</evidence>
<feature type="signal peptide" evidence="15">
    <location>
        <begin position="1"/>
        <end position="15"/>
    </location>
</feature>
<keyword evidence="4 14" id="KW-0719">Serine esterase</keyword>
<feature type="active site" description="Proton donor/acceptor" evidence="12">
    <location>
        <position position="219"/>
    </location>
</feature>
<dbReference type="SMART" id="SM01110">
    <property type="entry name" value="Cutinase"/>
    <property type="match status" value="1"/>
</dbReference>
<dbReference type="Pfam" id="PF01083">
    <property type="entry name" value="Cutinase"/>
    <property type="match status" value="1"/>
</dbReference>
<evidence type="ECO:0000256" key="12">
    <source>
        <dbReference type="PIRSR" id="PIRSR611150-1"/>
    </source>
</evidence>
<evidence type="ECO:0000256" key="14">
    <source>
        <dbReference type="RuleBase" id="RU361263"/>
    </source>
</evidence>
<organism evidence="16 17">
    <name type="scientific">Plenodomus tracheiphilus IPT5</name>
    <dbReference type="NCBI Taxonomy" id="1408161"/>
    <lineage>
        <taxon>Eukaryota</taxon>
        <taxon>Fungi</taxon>
        <taxon>Dikarya</taxon>
        <taxon>Ascomycota</taxon>
        <taxon>Pezizomycotina</taxon>
        <taxon>Dothideomycetes</taxon>
        <taxon>Pleosporomycetidae</taxon>
        <taxon>Pleosporales</taxon>
        <taxon>Pleosporineae</taxon>
        <taxon>Leptosphaeriaceae</taxon>
        <taxon>Plenodomus</taxon>
    </lineage>
</organism>
<evidence type="ECO:0000256" key="5">
    <source>
        <dbReference type="ARBA" id="ARBA00022525"/>
    </source>
</evidence>
<evidence type="ECO:0000256" key="10">
    <source>
        <dbReference type="ARBA" id="ARBA00057514"/>
    </source>
</evidence>
<dbReference type="AlphaFoldDB" id="A0A6A7AXH1"/>
<name>A0A6A7AXH1_9PLEO</name>
<accession>A0A6A7AXH1</accession>
<dbReference type="SUPFAM" id="SSF53474">
    <property type="entry name" value="alpha/beta-Hydrolases"/>
    <property type="match status" value="1"/>
</dbReference>
<evidence type="ECO:0000256" key="3">
    <source>
        <dbReference type="ARBA" id="ARBA00013095"/>
    </source>
</evidence>
<evidence type="ECO:0000256" key="6">
    <source>
        <dbReference type="ARBA" id="ARBA00022729"/>
    </source>
</evidence>
<dbReference type="PRINTS" id="PR00129">
    <property type="entry name" value="CUTINASE"/>
</dbReference>
<protein>
    <recommendedName>
        <fullName evidence="11 14">Cutinase</fullName>
        <ecNumber evidence="3 14">3.1.1.74</ecNumber>
    </recommendedName>
</protein>
<dbReference type="InterPro" id="IPR000675">
    <property type="entry name" value="Cutinase/axe"/>
</dbReference>
<dbReference type="InterPro" id="IPR029058">
    <property type="entry name" value="AB_hydrolase_fold"/>
</dbReference>
<dbReference type="InterPro" id="IPR011150">
    <property type="entry name" value="Cutinase_monf"/>
</dbReference>
<proteinExistence type="inferred from homology"/>
<feature type="active site" description="Nucleophile" evidence="12">
    <location>
        <position position="151"/>
    </location>
</feature>
<dbReference type="GO" id="GO:0016052">
    <property type="term" value="P:carbohydrate catabolic process"/>
    <property type="evidence" value="ECO:0007669"/>
    <property type="project" value="TreeGrafter"/>
</dbReference>
<keyword evidence="7 14" id="KW-0378">Hydrolase</keyword>
<keyword evidence="5 14" id="KW-0964">Secreted</keyword>